<dbReference type="InterPro" id="IPR006674">
    <property type="entry name" value="HD_domain"/>
</dbReference>
<dbReference type="SUPFAM" id="SSF81271">
    <property type="entry name" value="TGS-like"/>
    <property type="match status" value="1"/>
</dbReference>
<dbReference type="InterPro" id="IPR003607">
    <property type="entry name" value="HD/PDEase_dom"/>
</dbReference>
<dbReference type="InterPro" id="IPR004095">
    <property type="entry name" value="TGS"/>
</dbReference>
<dbReference type="SUPFAM" id="SSF109604">
    <property type="entry name" value="HD-domain/PDEase-like"/>
    <property type="match status" value="1"/>
</dbReference>
<dbReference type="PANTHER" id="PTHR21262:SF36">
    <property type="entry name" value="BIFUNCTIONAL (P)PPGPP SYNTHASE_HYDROLASE SPOT"/>
    <property type="match status" value="1"/>
</dbReference>
<dbReference type="CDD" id="cd04876">
    <property type="entry name" value="ACT_RelA-SpoT"/>
    <property type="match status" value="1"/>
</dbReference>
<dbReference type="Gene3D" id="3.30.460.10">
    <property type="entry name" value="Beta Polymerase, domain 2"/>
    <property type="match status" value="1"/>
</dbReference>
<evidence type="ECO:0000256" key="1">
    <source>
        <dbReference type="ARBA" id="ARBA00013251"/>
    </source>
</evidence>
<dbReference type="SMART" id="SM00471">
    <property type="entry name" value="HDc"/>
    <property type="match status" value="1"/>
</dbReference>
<dbReference type="InterPro" id="IPR002912">
    <property type="entry name" value="ACT_dom"/>
</dbReference>
<feature type="domain" description="ACT" evidence="7">
    <location>
        <begin position="675"/>
        <end position="749"/>
    </location>
</feature>
<dbReference type="NCBIfam" id="TIGR00691">
    <property type="entry name" value="spoT_relA"/>
    <property type="match status" value="1"/>
</dbReference>
<dbReference type="EC" id="2.7.6.5" evidence="1"/>
<keyword evidence="11" id="KW-1185">Reference proteome</keyword>
<dbReference type="PROSITE" id="PS51880">
    <property type="entry name" value="TGS"/>
    <property type="match status" value="1"/>
</dbReference>
<comment type="catalytic activity">
    <reaction evidence="5">
        <text>GTP + ATP = guanosine 3'-diphosphate 5'-triphosphate + AMP</text>
        <dbReference type="Rhea" id="RHEA:22088"/>
        <dbReference type="ChEBI" id="CHEBI:30616"/>
        <dbReference type="ChEBI" id="CHEBI:37565"/>
        <dbReference type="ChEBI" id="CHEBI:142410"/>
        <dbReference type="ChEBI" id="CHEBI:456215"/>
        <dbReference type="EC" id="2.7.6.5"/>
    </reaction>
</comment>
<evidence type="ECO:0000259" key="7">
    <source>
        <dbReference type="PROSITE" id="PS51671"/>
    </source>
</evidence>
<evidence type="ECO:0000256" key="3">
    <source>
        <dbReference type="ARBA" id="ARBA00029754"/>
    </source>
</evidence>
<keyword evidence="10" id="KW-0808">Transferase</keyword>
<dbReference type="Pfam" id="PF13291">
    <property type="entry name" value="ACT_4"/>
    <property type="match status" value="1"/>
</dbReference>
<dbReference type="CDD" id="cd05399">
    <property type="entry name" value="NT_Rel-Spo_like"/>
    <property type="match status" value="1"/>
</dbReference>
<proteinExistence type="inferred from homology"/>
<dbReference type="Pfam" id="PF13328">
    <property type="entry name" value="HD_4"/>
    <property type="match status" value="1"/>
</dbReference>
<dbReference type="EMBL" id="JBHUEY010000006">
    <property type="protein sequence ID" value="MFD1784755.1"/>
    <property type="molecule type" value="Genomic_DNA"/>
</dbReference>
<dbReference type="InterPro" id="IPR007685">
    <property type="entry name" value="RelA_SpoT"/>
</dbReference>
<gene>
    <name evidence="10" type="ORF">ACFSC0_15230</name>
</gene>
<comment type="caution">
    <text evidence="10">The sequence shown here is derived from an EMBL/GenBank/DDBJ whole genome shotgun (WGS) entry which is preliminary data.</text>
</comment>
<dbReference type="SMART" id="SM00954">
    <property type="entry name" value="RelA_SpoT"/>
    <property type="match status" value="1"/>
</dbReference>
<dbReference type="InterPro" id="IPR004811">
    <property type="entry name" value="RelA/Spo_fam"/>
</dbReference>
<feature type="domain" description="TGS" evidence="9">
    <location>
        <begin position="420"/>
        <end position="481"/>
    </location>
</feature>
<dbReference type="Pfam" id="PF04607">
    <property type="entry name" value="RelA_SpoT"/>
    <property type="match status" value="1"/>
</dbReference>
<protein>
    <recommendedName>
        <fullName evidence="2">GTP pyrophosphokinase rsh</fullName>
        <ecNumber evidence="1">2.7.6.5</ecNumber>
    </recommendedName>
    <alternativeName>
        <fullName evidence="4">(p)ppGpp synthase</fullName>
    </alternativeName>
    <alternativeName>
        <fullName evidence="3">ATP:GTP 3'-pyrophosphotransferase</fullName>
    </alternativeName>
</protein>
<dbReference type="PANTHER" id="PTHR21262">
    <property type="entry name" value="GUANOSINE-3',5'-BIS DIPHOSPHATE 3'-PYROPHOSPHOHYDROLASE"/>
    <property type="match status" value="1"/>
</dbReference>
<comment type="function">
    <text evidence="6">In eubacteria ppGpp (guanosine 3'-diphosphate 5'-diphosphate) is a mediator of the stringent response that coordinates a variety of cellular activities in response to changes in nutritional abundance.</text>
</comment>
<dbReference type="RefSeq" id="WP_377280932.1">
    <property type="nucleotide sequence ID" value="NZ_JBHRSI010000002.1"/>
</dbReference>
<evidence type="ECO:0000256" key="4">
    <source>
        <dbReference type="ARBA" id="ARBA00032407"/>
    </source>
</evidence>
<dbReference type="Pfam" id="PF02824">
    <property type="entry name" value="TGS"/>
    <property type="match status" value="1"/>
</dbReference>
<dbReference type="InterPro" id="IPR045600">
    <property type="entry name" value="RelA/SpoT_AH_RIS"/>
</dbReference>
<evidence type="ECO:0000313" key="11">
    <source>
        <dbReference type="Proteomes" id="UP001597237"/>
    </source>
</evidence>
<evidence type="ECO:0000259" key="8">
    <source>
        <dbReference type="PROSITE" id="PS51831"/>
    </source>
</evidence>
<sequence length="749" mass="83729">MPGADPLPLKAARAAALPKVAPAQRPRYLRQYELIEKVKSYDPTADEALLNRAYVYAIRMHGSQKRASGDPYFAHPIEVAGILTDYRLDTATIVTALLHDVIEDTVASRQDIEEKFGLEIAELVEGVTKLSQLELAAEHTRQAENLRKFILAISKDVRVLMVKLADRLHNMRTLEHIKSPAKRERIARETLDIYAPLARSIGVHRICSELEELAFTHLNPVARDAIRRRLEALRTEQGGAVALVSGEIAAKLETAGIPARVFGREKHPYSIWRKLQRKSIGFSQLSDIYAFRVIVDTEDDCYRALGVIHRAWPSVPERFKDFISTPKRNNYRSLHTTVVGPRGMRIEMQIRTEAMDRVAEEGVAAHWRYKDQSYGFDAEAQAAAGGRDPLVNLRHLVQVLEHGGDAEELVEHAKLEMFLDQVFVFTPKGQLVSLPRGAMPLDFAYAVHTDVGDTCIGVKINGELRPLRTPLQNGDVVEVIRGGKPVVPPDWRSLTVTGRARSAIRRHIRQTEKEEFVRLGRASLDQTFERAGKARSDVSLRPALDRFALTAEDDLFESLGRGRITPTQVLDIVFPGLNISERDAATAQRRIEGGKGARLYVRGGGLTPGVSLHFARCCSPVPGDRIVGIVEPEGEGLTIHTIDCEQLEAYEDREELWRDLQWTPEAERNTISRARLMATIRNAPGVLGQTCTVIGEAGGNIVNLRMRHRQQDFFDVEFEVEVKDARHLTHIAAALRANPSVETVDRGKS</sequence>
<dbReference type="InterPro" id="IPR012675">
    <property type="entry name" value="Beta-grasp_dom_sf"/>
</dbReference>
<organism evidence="10 11">
    <name type="scientific">Phenylobacterium terrae</name>
    <dbReference type="NCBI Taxonomy" id="2665495"/>
    <lineage>
        <taxon>Bacteria</taxon>
        <taxon>Pseudomonadati</taxon>
        <taxon>Pseudomonadota</taxon>
        <taxon>Alphaproteobacteria</taxon>
        <taxon>Caulobacterales</taxon>
        <taxon>Caulobacteraceae</taxon>
        <taxon>Phenylobacterium</taxon>
    </lineage>
</organism>
<dbReference type="Gene3D" id="3.30.70.260">
    <property type="match status" value="1"/>
</dbReference>
<dbReference type="InterPro" id="IPR045865">
    <property type="entry name" value="ACT-like_dom_sf"/>
</dbReference>
<dbReference type="Proteomes" id="UP001597237">
    <property type="component" value="Unassembled WGS sequence"/>
</dbReference>
<dbReference type="PROSITE" id="PS51831">
    <property type="entry name" value="HD"/>
    <property type="match status" value="1"/>
</dbReference>
<dbReference type="Gene3D" id="3.10.20.30">
    <property type="match status" value="1"/>
</dbReference>
<dbReference type="PROSITE" id="PS51671">
    <property type="entry name" value="ACT"/>
    <property type="match status" value="1"/>
</dbReference>
<dbReference type="Pfam" id="PF19296">
    <property type="entry name" value="RelA_AH_RIS"/>
    <property type="match status" value="2"/>
</dbReference>
<dbReference type="CDD" id="cd00077">
    <property type="entry name" value="HDc"/>
    <property type="match status" value="1"/>
</dbReference>
<dbReference type="SUPFAM" id="SSF55021">
    <property type="entry name" value="ACT-like"/>
    <property type="match status" value="1"/>
</dbReference>
<name>A0ABW4N3W6_9CAUL</name>
<dbReference type="InterPro" id="IPR043519">
    <property type="entry name" value="NT_sf"/>
</dbReference>
<accession>A0ABW4N3W6</accession>
<dbReference type="InterPro" id="IPR033655">
    <property type="entry name" value="TGS_RelA/SpoT"/>
</dbReference>
<dbReference type="Gene3D" id="1.10.3210.10">
    <property type="entry name" value="Hypothetical protein af1432"/>
    <property type="match status" value="1"/>
</dbReference>
<dbReference type="SUPFAM" id="SSF81301">
    <property type="entry name" value="Nucleotidyltransferase"/>
    <property type="match status" value="1"/>
</dbReference>
<evidence type="ECO:0000256" key="2">
    <source>
        <dbReference type="ARBA" id="ARBA00014315"/>
    </source>
</evidence>
<reference evidence="11" key="1">
    <citation type="journal article" date="2019" name="Int. J. Syst. Evol. Microbiol.">
        <title>The Global Catalogue of Microorganisms (GCM) 10K type strain sequencing project: providing services to taxonomists for standard genome sequencing and annotation.</title>
        <authorList>
            <consortium name="The Broad Institute Genomics Platform"/>
            <consortium name="The Broad Institute Genome Sequencing Center for Infectious Disease"/>
            <person name="Wu L."/>
            <person name="Ma J."/>
        </authorList>
    </citation>
    <scope>NUCLEOTIDE SEQUENCE [LARGE SCALE GENOMIC DNA]</scope>
    <source>
        <strain evidence="11">DFY28</strain>
    </source>
</reference>
<evidence type="ECO:0000256" key="6">
    <source>
        <dbReference type="RuleBase" id="RU003847"/>
    </source>
</evidence>
<evidence type="ECO:0000256" key="5">
    <source>
        <dbReference type="ARBA" id="ARBA00048244"/>
    </source>
</evidence>
<dbReference type="InterPro" id="IPR012676">
    <property type="entry name" value="TGS-like"/>
</dbReference>
<dbReference type="CDD" id="cd01668">
    <property type="entry name" value="TGS_RSH"/>
    <property type="match status" value="1"/>
</dbReference>
<evidence type="ECO:0000259" key="9">
    <source>
        <dbReference type="PROSITE" id="PS51880"/>
    </source>
</evidence>
<evidence type="ECO:0000313" key="10">
    <source>
        <dbReference type="EMBL" id="MFD1784755.1"/>
    </source>
</evidence>
<feature type="domain" description="HD" evidence="8">
    <location>
        <begin position="72"/>
        <end position="171"/>
    </location>
</feature>
<comment type="similarity">
    <text evidence="6">Belongs to the relA/spoT family.</text>
</comment>
<dbReference type="GO" id="GO:0008728">
    <property type="term" value="F:GTP diphosphokinase activity"/>
    <property type="evidence" value="ECO:0007669"/>
    <property type="project" value="UniProtKB-EC"/>
</dbReference>